<organism evidence="1 2">
    <name type="scientific">Auriscalpium vulgare</name>
    <dbReference type="NCBI Taxonomy" id="40419"/>
    <lineage>
        <taxon>Eukaryota</taxon>
        <taxon>Fungi</taxon>
        <taxon>Dikarya</taxon>
        <taxon>Basidiomycota</taxon>
        <taxon>Agaricomycotina</taxon>
        <taxon>Agaricomycetes</taxon>
        <taxon>Russulales</taxon>
        <taxon>Auriscalpiaceae</taxon>
        <taxon>Auriscalpium</taxon>
    </lineage>
</organism>
<dbReference type="Proteomes" id="UP000814033">
    <property type="component" value="Unassembled WGS sequence"/>
</dbReference>
<comment type="caution">
    <text evidence="1">The sequence shown here is derived from an EMBL/GenBank/DDBJ whole genome shotgun (WGS) entry which is preliminary data.</text>
</comment>
<proteinExistence type="predicted"/>
<protein>
    <submittedName>
        <fullName evidence="1">Uncharacterized protein</fullName>
    </submittedName>
</protein>
<sequence length="163" mass="18819">MNSTDRRINVTVTLVADLLCLLIMIIGLKRERDHALGSLLFNQSIIWVVLATLSQLPPTIFLWLDLNDAMNIMFQTPARPSARRECTAHSQTLSPMPHLAQSAQRRHRRLVLLQCTRSDQQLSLRFFRPQPPTTSTKQKPLDVWSENMQRCNVECLCKCKYVF</sequence>
<reference evidence="1" key="1">
    <citation type="submission" date="2021-02" db="EMBL/GenBank/DDBJ databases">
        <authorList>
            <consortium name="DOE Joint Genome Institute"/>
            <person name="Ahrendt S."/>
            <person name="Looney B.P."/>
            <person name="Miyauchi S."/>
            <person name="Morin E."/>
            <person name="Drula E."/>
            <person name="Courty P.E."/>
            <person name="Chicoki N."/>
            <person name="Fauchery L."/>
            <person name="Kohler A."/>
            <person name="Kuo A."/>
            <person name="Labutti K."/>
            <person name="Pangilinan J."/>
            <person name="Lipzen A."/>
            <person name="Riley R."/>
            <person name="Andreopoulos W."/>
            <person name="He G."/>
            <person name="Johnson J."/>
            <person name="Barry K.W."/>
            <person name="Grigoriev I.V."/>
            <person name="Nagy L."/>
            <person name="Hibbett D."/>
            <person name="Henrissat B."/>
            <person name="Matheny P.B."/>
            <person name="Labbe J."/>
            <person name="Martin F."/>
        </authorList>
    </citation>
    <scope>NUCLEOTIDE SEQUENCE</scope>
    <source>
        <strain evidence="1">FP105234-sp</strain>
    </source>
</reference>
<dbReference type="EMBL" id="MU275893">
    <property type="protein sequence ID" value="KAI0048048.1"/>
    <property type="molecule type" value="Genomic_DNA"/>
</dbReference>
<name>A0ACB8RVX2_9AGAM</name>
<keyword evidence="2" id="KW-1185">Reference proteome</keyword>
<gene>
    <name evidence="1" type="ORF">FA95DRAFT_1130626</name>
</gene>
<evidence type="ECO:0000313" key="1">
    <source>
        <dbReference type="EMBL" id="KAI0048048.1"/>
    </source>
</evidence>
<accession>A0ACB8RVX2</accession>
<evidence type="ECO:0000313" key="2">
    <source>
        <dbReference type="Proteomes" id="UP000814033"/>
    </source>
</evidence>
<reference evidence="1" key="2">
    <citation type="journal article" date="2022" name="New Phytol.">
        <title>Evolutionary transition to the ectomycorrhizal habit in the genomes of a hyperdiverse lineage of mushroom-forming fungi.</title>
        <authorList>
            <person name="Looney B."/>
            <person name="Miyauchi S."/>
            <person name="Morin E."/>
            <person name="Drula E."/>
            <person name="Courty P.E."/>
            <person name="Kohler A."/>
            <person name="Kuo A."/>
            <person name="LaButti K."/>
            <person name="Pangilinan J."/>
            <person name="Lipzen A."/>
            <person name="Riley R."/>
            <person name="Andreopoulos W."/>
            <person name="He G."/>
            <person name="Johnson J."/>
            <person name="Nolan M."/>
            <person name="Tritt A."/>
            <person name="Barry K.W."/>
            <person name="Grigoriev I.V."/>
            <person name="Nagy L.G."/>
            <person name="Hibbett D."/>
            <person name="Henrissat B."/>
            <person name="Matheny P.B."/>
            <person name="Labbe J."/>
            <person name="Martin F.M."/>
        </authorList>
    </citation>
    <scope>NUCLEOTIDE SEQUENCE</scope>
    <source>
        <strain evidence="1">FP105234-sp</strain>
    </source>
</reference>